<dbReference type="EMBL" id="CM016554">
    <property type="protein sequence ID" value="TKW25299.1"/>
    <property type="molecule type" value="Genomic_DNA"/>
</dbReference>
<reference evidence="2" key="1">
    <citation type="submission" date="2019-03" db="EMBL/GenBank/DDBJ databases">
        <title>WGS assembly of Setaria viridis.</title>
        <authorList>
            <person name="Huang P."/>
            <person name="Jenkins J."/>
            <person name="Grimwood J."/>
            <person name="Barry K."/>
            <person name="Healey A."/>
            <person name="Mamidi S."/>
            <person name="Sreedasyam A."/>
            <person name="Shu S."/>
            <person name="Feldman M."/>
            <person name="Wu J."/>
            <person name="Yu Y."/>
            <person name="Chen C."/>
            <person name="Johnson J."/>
            <person name="Rokhsar D."/>
            <person name="Baxter I."/>
            <person name="Schmutz J."/>
            <person name="Brutnell T."/>
            <person name="Kellogg E."/>
        </authorList>
    </citation>
    <scope>NUCLEOTIDE SEQUENCE [LARGE SCALE GENOMIC DNA]</scope>
</reference>
<evidence type="ECO:0000313" key="3">
    <source>
        <dbReference type="Proteomes" id="UP000298652"/>
    </source>
</evidence>
<name>A0A4U6VDL2_SETVI</name>
<feature type="region of interest" description="Disordered" evidence="1">
    <location>
        <begin position="1"/>
        <end position="31"/>
    </location>
</feature>
<keyword evidence="3" id="KW-1185">Reference proteome</keyword>
<dbReference type="Proteomes" id="UP000298652">
    <property type="component" value="Chromosome 3"/>
</dbReference>
<feature type="compositionally biased region" description="Polar residues" evidence="1">
    <location>
        <begin position="298"/>
        <end position="315"/>
    </location>
</feature>
<dbReference type="Gramene" id="TKW25299">
    <property type="protein sequence ID" value="TKW25299"/>
    <property type="gene ID" value="SEVIR_3G109600v2"/>
</dbReference>
<feature type="compositionally biased region" description="Low complexity" evidence="1">
    <location>
        <begin position="64"/>
        <end position="78"/>
    </location>
</feature>
<proteinExistence type="predicted"/>
<feature type="compositionally biased region" description="Basic and acidic residues" evidence="1">
    <location>
        <begin position="202"/>
        <end position="216"/>
    </location>
</feature>
<dbReference type="AlphaFoldDB" id="A0A4U6VDL2"/>
<feature type="region of interest" description="Disordered" evidence="1">
    <location>
        <begin position="291"/>
        <end position="317"/>
    </location>
</feature>
<organism evidence="2 3">
    <name type="scientific">Setaria viridis</name>
    <name type="common">Green bristlegrass</name>
    <name type="synonym">Setaria italica subsp. viridis</name>
    <dbReference type="NCBI Taxonomy" id="4556"/>
    <lineage>
        <taxon>Eukaryota</taxon>
        <taxon>Viridiplantae</taxon>
        <taxon>Streptophyta</taxon>
        <taxon>Embryophyta</taxon>
        <taxon>Tracheophyta</taxon>
        <taxon>Spermatophyta</taxon>
        <taxon>Magnoliopsida</taxon>
        <taxon>Liliopsida</taxon>
        <taxon>Poales</taxon>
        <taxon>Poaceae</taxon>
        <taxon>PACMAD clade</taxon>
        <taxon>Panicoideae</taxon>
        <taxon>Panicodae</taxon>
        <taxon>Paniceae</taxon>
        <taxon>Cenchrinae</taxon>
        <taxon>Setaria</taxon>
    </lineage>
</organism>
<feature type="compositionally biased region" description="Gly residues" evidence="1">
    <location>
        <begin position="1"/>
        <end position="13"/>
    </location>
</feature>
<feature type="region of interest" description="Disordered" evidence="1">
    <location>
        <begin position="332"/>
        <end position="351"/>
    </location>
</feature>
<sequence length="421" mass="45089">MTRGGGGKRTGGGGERRCATASGGGSPELAETVLRGTVGARISPEARGEHGELVLGVLDDRSSPEAALDGGEAAAALGDRGGAPGLNSPKESERRRAVACWQRGGCGSPGRIRPEEGDDGWGPPVSGRGRRRAGAAVGPARGSRAARQRRGAGPAKGGAGRAASRAGKRSWAGEAAVQLGRKEKKRRGPAGGGKAGELRLGWAERKKKEEEGEMRPRMAPPQRPVRVVGCAVSSQAPVQFLPVAGQLALSFYGVREEPQRLQLLASIALCYAAAVALALFTRRLDASPAVPGVPSPVDKQTCNSERSNDWINNSGPRRPCLRGRRRTRVVQQGAPRRRQHALEEAGGHRRRRRSGILHQPYGAVRIADHVPWRITGRCLSWLFSVMQLFALTFLSWRFQDDFVVFTNKLFSGPISYGSWYR</sequence>
<evidence type="ECO:0000313" key="2">
    <source>
        <dbReference type="EMBL" id="TKW25299.1"/>
    </source>
</evidence>
<gene>
    <name evidence="2" type="ORF">SEVIR_3G109600v2</name>
</gene>
<feature type="compositionally biased region" description="Low complexity" evidence="1">
    <location>
        <begin position="134"/>
        <end position="143"/>
    </location>
</feature>
<feature type="region of interest" description="Disordered" evidence="1">
    <location>
        <begin position="62"/>
        <end position="221"/>
    </location>
</feature>
<protein>
    <submittedName>
        <fullName evidence="2">Uncharacterized protein</fullName>
    </submittedName>
</protein>
<evidence type="ECO:0000256" key="1">
    <source>
        <dbReference type="SAM" id="MobiDB-lite"/>
    </source>
</evidence>
<accession>A0A4U6VDL2</accession>